<dbReference type="InterPro" id="IPR022689">
    <property type="entry name" value="Iron_dep_repressor"/>
</dbReference>
<comment type="subunit">
    <text evidence="3">Homodimer.</text>
</comment>
<evidence type="ECO:0000256" key="1">
    <source>
        <dbReference type="ARBA" id="ARBA00004496"/>
    </source>
</evidence>
<dbReference type="InterPro" id="IPR036421">
    <property type="entry name" value="Fe_dep_repressor_sf"/>
</dbReference>
<dbReference type="SUPFAM" id="SSF47979">
    <property type="entry name" value="Iron-dependent repressor protein, dimerization domain"/>
    <property type="match status" value="1"/>
</dbReference>
<dbReference type="InterPro" id="IPR036388">
    <property type="entry name" value="WH-like_DNA-bd_sf"/>
</dbReference>
<keyword evidence="7" id="KW-0804">Transcription</keyword>
<dbReference type="EMBL" id="JBHUKS010000027">
    <property type="protein sequence ID" value="MFD2472693.1"/>
    <property type="molecule type" value="Genomic_DNA"/>
</dbReference>
<evidence type="ECO:0000256" key="4">
    <source>
        <dbReference type="ARBA" id="ARBA00023004"/>
    </source>
</evidence>
<dbReference type="Gene3D" id="1.10.10.10">
    <property type="entry name" value="Winged helix-like DNA-binding domain superfamily/Winged helix DNA-binding domain"/>
    <property type="match status" value="1"/>
</dbReference>
<name>A0ABW5HHB2_9PSEU</name>
<sequence>MTAHGLINTTEMYLKAAYELEEDGVVARRARIADRLGQSAPTVSQTVARLERDGLLELDADRQLALSPEGRRLAVRVMAKHRLAEVLLYQVIGLEWEELHVEACRWEHVMSAAVARRIFEVCGGPRQCPHGTPIPGLAEFGIAAAPAPVPRGTRTLTEAVRAGRRSARLYRISERIQDDVGFLRELRDAGVLPGTEVRLAEEADRGVRVAGSAGSVVLDERRASMVVVCGNPVEPADAGVVRYPGGRVGTEERGTAGDSPGTAGCSRAPSRADRAAAAGGCVGFRVDRPVR</sequence>
<dbReference type="Pfam" id="PF02742">
    <property type="entry name" value="Fe_dep_repr_C"/>
    <property type="match status" value="1"/>
</dbReference>
<evidence type="ECO:0000259" key="9">
    <source>
        <dbReference type="PROSITE" id="PS50944"/>
    </source>
</evidence>
<dbReference type="Pfam" id="PF01325">
    <property type="entry name" value="Fe_dep_repress"/>
    <property type="match status" value="1"/>
</dbReference>
<dbReference type="PANTHER" id="PTHR33238:SF10">
    <property type="entry name" value="IRON-DEPENDENT REPRESSOR IDER"/>
    <property type="match status" value="1"/>
</dbReference>
<dbReference type="PANTHER" id="PTHR33238">
    <property type="entry name" value="IRON (METAL) DEPENDENT REPRESSOR, DTXR FAMILY"/>
    <property type="match status" value="1"/>
</dbReference>
<keyword evidence="4" id="KW-0408">Iron</keyword>
<comment type="caution">
    <text evidence="10">The sequence shown here is derived from an EMBL/GenBank/DDBJ whole genome shotgun (WGS) entry which is preliminary data.</text>
</comment>
<evidence type="ECO:0000256" key="8">
    <source>
        <dbReference type="SAM" id="MobiDB-lite"/>
    </source>
</evidence>
<dbReference type="InterPro" id="IPR022687">
    <property type="entry name" value="HTH_DTXR"/>
</dbReference>
<dbReference type="InterPro" id="IPR050536">
    <property type="entry name" value="DtxR_MntR_Metal-Reg"/>
</dbReference>
<keyword evidence="6" id="KW-0238">DNA-binding</keyword>
<evidence type="ECO:0000313" key="11">
    <source>
        <dbReference type="Proteomes" id="UP001597483"/>
    </source>
</evidence>
<evidence type="ECO:0000256" key="7">
    <source>
        <dbReference type="ARBA" id="ARBA00023163"/>
    </source>
</evidence>
<evidence type="ECO:0000256" key="2">
    <source>
        <dbReference type="ARBA" id="ARBA00007871"/>
    </source>
</evidence>
<keyword evidence="5" id="KW-0805">Transcription regulation</keyword>
<dbReference type="Proteomes" id="UP001597483">
    <property type="component" value="Unassembled WGS sequence"/>
</dbReference>
<dbReference type="InterPro" id="IPR038157">
    <property type="entry name" value="FeoA_core_dom"/>
</dbReference>
<feature type="region of interest" description="Disordered" evidence="8">
    <location>
        <begin position="245"/>
        <end position="268"/>
    </location>
</feature>
<reference evidence="11" key="1">
    <citation type="journal article" date="2019" name="Int. J. Syst. Evol. Microbiol.">
        <title>The Global Catalogue of Microorganisms (GCM) 10K type strain sequencing project: providing services to taxonomists for standard genome sequencing and annotation.</title>
        <authorList>
            <consortium name="The Broad Institute Genomics Platform"/>
            <consortium name="The Broad Institute Genome Sequencing Center for Infectious Disease"/>
            <person name="Wu L."/>
            <person name="Ma J."/>
        </authorList>
    </citation>
    <scope>NUCLEOTIDE SEQUENCE [LARGE SCALE GENOMIC DNA]</scope>
    <source>
        <strain evidence="11">CGMCC 4.7641</strain>
    </source>
</reference>
<dbReference type="InterPro" id="IPR036390">
    <property type="entry name" value="WH_DNA-bd_sf"/>
</dbReference>
<evidence type="ECO:0000256" key="5">
    <source>
        <dbReference type="ARBA" id="ARBA00023015"/>
    </source>
</evidence>
<accession>A0ABW5HHB2</accession>
<dbReference type="InterPro" id="IPR001367">
    <property type="entry name" value="Fe_dep_repressor"/>
</dbReference>
<comment type="similarity">
    <text evidence="2">Belongs to the DtxR/MntR family.</text>
</comment>
<organism evidence="10 11">
    <name type="scientific">Amycolatopsis silviterrae</name>
    <dbReference type="NCBI Taxonomy" id="1656914"/>
    <lineage>
        <taxon>Bacteria</taxon>
        <taxon>Bacillati</taxon>
        <taxon>Actinomycetota</taxon>
        <taxon>Actinomycetes</taxon>
        <taxon>Pseudonocardiales</taxon>
        <taxon>Pseudonocardiaceae</taxon>
        <taxon>Amycolatopsis</taxon>
    </lineage>
</organism>
<dbReference type="SUPFAM" id="SSF46785">
    <property type="entry name" value="Winged helix' DNA-binding domain"/>
    <property type="match status" value="1"/>
</dbReference>
<dbReference type="InterPro" id="IPR008988">
    <property type="entry name" value="Transcriptional_repressor_C"/>
</dbReference>
<evidence type="ECO:0000256" key="3">
    <source>
        <dbReference type="ARBA" id="ARBA00011738"/>
    </source>
</evidence>
<dbReference type="SUPFAM" id="SSF50037">
    <property type="entry name" value="C-terminal domain of transcriptional repressors"/>
    <property type="match status" value="1"/>
</dbReference>
<evidence type="ECO:0000256" key="6">
    <source>
        <dbReference type="ARBA" id="ARBA00023125"/>
    </source>
</evidence>
<feature type="domain" description="HTH dtxR-type" evidence="9">
    <location>
        <begin position="1"/>
        <end position="67"/>
    </location>
</feature>
<dbReference type="RefSeq" id="WP_378310578.1">
    <property type="nucleotide sequence ID" value="NZ_JBHUKS010000027.1"/>
</dbReference>
<gene>
    <name evidence="10" type="ORF">ACFSVL_35220</name>
</gene>
<dbReference type="Gene3D" id="2.30.30.90">
    <property type="match status" value="1"/>
</dbReference>
<evidence type="ECO:0000313" key="10">
    <source>
        <dbReference type="EMBL" id="MFD2472693.1"/>
    </source>
</evidence>
<proteinExistence type="inferred from homology"/>
<dbReference type="PROSITE" id="PS50944">
    <property type="entry name" value="HTH_DTXR"/>
    <property type="match status" value="1"/>
</dbReference>
<keyword evidence="11" id="KW-1185">Reference proteome</keyword>
<comment type="subcellular location">
    <subcellularLocation>
        <location evidence="1">Cytoplasm</location>
    </subcellularLocation>
</comment>
<protein>
    <submittedName>
        <fullName evidence="10">Metal-dependent transcriptional regulator</fullName>
    </submittedName>
</protein>
<dbReference type="SMART" id="SM00529">
    <property type="entry name" value="HTH_DTXR"/>
    <property type="match status" value="1"/>
</dbReference>